<evidence type="ECO:0000313" key="3">
    <source>
        <dbReference type="EMBL" id="CAK1582401.1"/>
    </source>
</evidence>
<evidence type="ECO:0000256" key="1">
    <source>
        <dbReference type="SAM" id="Coils"/>
    </source>
</evidence>
<evidence type="ECO:0000313" key="4">
    <source>
        <dbReference type="Proteomes" id="UP001314205"/>
    </source>
</evidence>
<dbReference type="InterPro" id="IPR036514">
    <property type="entry name" value="SGNH_hydro_sf"/>
</dbReference>
<feature type="coiled-coil region" evidence="1">
    <location>
        <begin position="79"/>
        <end position="127"/>
    </location>
</feature>
<comment type="caution">
    <text evidence="3">The sequence shown here is derived from an EMBL/GenBank/DDBJ whole genome shotgun (WGS) entry which is preliminary data.</text>
</comment>
<feature type="compositionally biased region" description="Polar residues" evidence="2">
    <location>
        <begin position="160"/>
        <end position="176"/>
    </location>
</feature>
<gene>
    <name evidence="3" type="ORF">PARMNEM_LOCUS3932</name>
</gene>
<evidence type="ECO:0000256" key="2">
    <source>
        <dbReference type="SAM" id="MobiDB-lite"/>
    </source>
</evidence>
<sequence length="403" mass="46918">MTNNHKNKWKCTNCLMLFKSDTNQNENSCYVTERKKYNINITTENSFEGLSDEEYSSFVTDSKLNRSCPNIGVNLEEDTQEMKNKILHLELKLKAAENEIENLHSENTALSKRLAEYERKIKTLTGICTSSSKNPTKPKNRTSLKGTQLSFREEERNSLNDESTVKLSETPSSKQKASVRKNSEIRINSKQTRYSQLKNETMTEEQYTYAHRLYIFGDEQGRGITTQLSKLLGNKYKIYGEIKPGATTDKILEGIKLHCSTYSNMDYVLILTGKNDSDLTKMSSYLFYYLSQLKNTNIILCETEGNRQNNTEDINRIFKSYSAKLPNVHYIDLRYSYLGLPHNNLRHLCQNILQEILRLDYKYKIKNYQSKEIQKLLKGIRLPKEDIHCDSTDEIVNDDHFFR</sequence>
<reference evidence="3 4" key="1">
    <citation type="submission" date="2023-11" db="EMBL/GenBank/DDBJ databases">
        <authorList>
            <person name="Hedman E."/>
            <person name="Englund M."/>
            <person name="Stromberg M."/>
            <person name="Nyberg Akerstrom W."/>
            <person name="Nylinder S."/>
            <person name="Jareborg N."/>
            <person name="Kallberg Y."/>
            <person name="Kronander E."/>
        </authorList>
    </citation>
    <scope>NUCLEOTIDE SEQUENCE [LARGE SCALE GENOMIC DNA]</scope>
</reference>
<dbReference type="Gene3D" id="3.40.50.1110">
    <property type="entry name" value="SGNH hydrolase"/>
    <property type="match status" value="1"/>
</dbReference>
<accession>A0AAV1KH65</accession>
<dbReference type="EMBL" id="CAVLGL010000035">
    <property type="protein sequence ID" value="CAK1582401.1"/>
    <property type="molecule type" value="Genomic_DNA"/>
</dbReference>
<dbReference type="SUPFAM" id="SSF52266">
    <property type="entry name" value="SGNH hydrolase"/>
    <property type="match status" value="1"/>
</dbReference>
<keyword evidence="1" id="KW-0175">Coiled coil</keyword>
<proteinExistence type="predicted"/>
<feature type="region of interest" description="Disordered" evidence="2">
    <location>
        <begin position="128"/>
        <end position="182"/>
    </location>
</feature>
<name>A0AAV1KH65_9NEOP</name>
<dbReference type="AlphaFoldDB" id="A0AAV1KH65"/>
<dbReference type="Proteomes" id="UP001314205">
    <property type="component" value="Unassembled WGS sequence"/>
</dbReference>
<organism evidence="3 4">
    <name type="scientific">Parnassius mnemosyne</name>
    <name type="common">clouded apollo</name>
    <dbReference type="NCBI Taxonomy" id="213953"/>
    <lineage>
        <taxon>Eukaryota</taxon>
        <taxon>Metazoa</taxon>
        <taxon>Ecdysozoa</taxon>
        <taxon>Arthropoda</taxon>
        <taxon>Hexapoda</taxon>
        <taxon>Insecta</taxon>
        <taxon>Pterygota</taxon>
        <taxon>Neoptera</taxon>
        <taxon>Endopterygota</taxon>
        <taxon>Lepidoptera</taxon>
        <taxon>Glossata</taxon>
        <taxon>Ditrysia</taxon>
        <taxon>Papilionoidea</taxon>
        <taxon>Papilionidae</taxon>
        <taxon>Parnassiinae</taxon>
        <taxon>Parnassini</taxon>
        <taxon>Parnassius</taxon>
        <taxon>Driopa</taxon>
    </lineage>
</organism>
<keyword evidence="4" id="KW-1185">Reference proteome</keyword>
<protein>
    <submittedName>
        <fullName evidence="3">Uncharacterized protein</fullName>
    </submittedName>
</protein>